<evidence type="ECO:0000256" key="1">
    <source>
        <dbReference type="ARBA" id="ARBA00022603"/>
    </source>
</evidence>
<dbReference type="InterPro" id="IPR029063">
    <property type="entry name" value="SAM-dependent_MTases_sf"/>
</dbReference>
<dbReference type="AlphaFoldDB" id="A0A382I1Y6"/>
<keyword evidence="1" id="KW-0489">Methyltransferase</keyword>
<dbReference type="SUPFAM" id="SSF53335">
    <property type="entry name" value="S-adenosyl-L-methionine-dependent methyltransferases"/>
    <property type="match status" value="1"/>
</dbReference>
<dbReference type="PANTHER" id="PTHR43397:SF1">
    <property type="entry name" value="ERGOTHIONEINE BIOSYNTHESIS PROTEIN 1"/>
    <property type="match status" value="1"/>
</dbReference>
<feature type="domain" description="Histidine-specific methyltransferase SAM-dependent" evidence="3">
    <location>
        <begin position="2"/>
        <end position="173"/>
    </location>
</feature>
<evidence type="ECO:0000313" key="4">
    <source>
        <dbReference type="EMBL" id="SVB93640.1"/>
    </source>
</evidence>
<dbReference type="EMBL" id="UINC01064713">
    <property type="protein sequence ID" value="SVB93640.1"/>
    <property type="molecule type" value="Genomic_DNA"/>
</dbReference>
<feature type="non-terminal residue" evidence="4">
    <location>
        <position position="173"/>
    </location>
</feature>
<evidence type="ECO:0000256" key="2">
    <source>
        <dbReference type="ARBA" id="ARBA00022679"/>
    </source>
</evidence>
<keyword evidence="2" id="KW-0808">Transferase</keyword>
<name>A0A382I1Y6_9ZZZZ</name>
<reference evidence="4" key="1">
    <citation type="submission" date="2018-05" db="EMBL/GenBank/DDBJ databases">
        <authorList>
            <person name="Lanie J.A."/>
            <person name="Ng W.-L."/>
            <person name="Kazmierczak K.M."/>
            <person name="Andrzejewski T.M."/>
            <person name="Davidsen T.M."/>
            <person name="Wayne K.J."/>
            <person name="Tettelin H."/>
            <person name="Glass J.I."/>
            <person name="Rusch D."/>
            <person name="Podicherti R."/>
            <person name="Tsui H.-C.T."/>
            <person name="Winkler M.E."/>
        </authorList>
    </citation>
    <scope>NUCLEOTIDE SEQUENCE</scope>
</reference>
<dbReference type="Pfam" id="PF10017">
    <property type="entry name" value="Methyltransf_33"/>
    <property type="match status" value="1"/>
</dbReference>
<accession>A0A382I1Y6</accession>
<evidence type="ECO:0000259" key="3">
    <source>
        <dbReference type="Pfam" id="PF10017"/>
    </source>
</evidence>
<gene>
    <name evidence="4" type="ORF">METZ01_LOCUS246494</name>
</gene>
<proteinExistence type="predicted"/>
<dbReference type="Gene3D" id="3.40.50.150">
    <property type="entry name" value="Vaccinia Virus protein VP39"/>
    <property type="match status" value="1"/>
</dbReference>
<organism evidence="4">
    <name type="scientific">marine metagenome</name>
    <dbReference type="NCBI Taxonomy" id="408172"/>
    <lineage>
        <taxon>unclassified sequences</taxon>
        <taxon>metagenomes</taxon>
        <taxon>ecological metagenomes</taxon>
    </lineage>
</organism>
<dbReference type="InterPro" id="IPR051128">
    <property type="entry name" value="EgtD_Methyltrsf_superfamily"/>
</dbReference>
<protein>
    <recommendedName>
        <fullName evidence="3">Histidine-specific methyltransferase SAM-dependent domain-containing protein</fullName>
    </recommendedName>
</protein>
<dbReference type="PANTHER" id="PTHR43397">
    <property type="entry name" value="ERGOTHIONEINE BIOSYNTHESIS PROTEIN 1"/>
    <property type="match status" value="1"/>
</dbReference>
<sequence length="173" mass="19195">MEIKRGLRTDPKKLSPKFFYDQRGSNLFEAITELPEYYLTRAELSILRTHGTAIAEAIGSSVCLLEYGSGSSTKIRVLLESCRPRAYVPVDISSEYLLHSSRRIADDYPWLHVYPTCADYSAPFSLPSSVDGLTRVAFFPGSSLGNFEPADAAKFMDGVRDVVGNEGWFLIGV</sequence>
<dbReference type="GO" id="GO:0032259">
    <property type="term" value="P:methylation"/>
    <property type="evidence" value="ECO:0007669"/>
    <property type="project" value="UniProtKB-KW"/>
</dbReference>
<dbReference type="GO" id="GO:0008168">
    <property type="term" value="F:methyltransferase activity"/>
    <property type="evidence" value="ECO:0007669"/>
    <property type="project" value="UniProtKB-KW"/>
</dbReference>
<dbReference type="InterPro" id="IPR019257">
    <property type="entry name" value="MeTrfase_dom"/>
</dbReference>